<feature type="domain" description="UspA" evidence="2">
    <location>
        <begin position="5"/>
        <end position="145"/>
    </location>
</feature>
<sequence length="151" mass="15303">MATGRIVVGVDGSEPSLEALRWAARQAELTGDALEAVIAWDHPATGWPAVGPAPVPVPPPGPDPEEAARRTLDEAVTATLGGPAAASTGRRTVQGPATRALLDRARGATLLVVGARGHSGLKAALLGSVSHHIAQHAPCPVVVVRPTPITP</sequence>
<evidence type="ECO:0000256" key="1">
    <source>
        <dbReference type="ARBA" id="ARBA00008791"/>
    </source>
</evidence>
<proteinExistence type="inferred from homology"/>
<dbReference type="PRINTS" id="PR01438">
    <property type="entry name" value="UNVRSLSTRESS"/>
</dbReference>
<evidence type="ECO:0000313" key="4">
    <source>
        <dbReference type="Proteomes" id="UP001550378"/>
    </source>
</evidence>
<dbReference type="Proteomes" id="UP001550378">
    <property type="component" value="Unassembled WGS sequence"/>
</dbReference>
<reference evidence="3 4" key="1">
    <citation type="submission" date="2024-06" db="EMBL/GenBank/DDBJ databases">
        <title>The Natural Products Discovery Center: Release of the First 8490 Sequenced Strains for Exploring Actinobacteria Biosynthetic Diversity.</title>
        <authorList>
            <person name="Kalkreuter E."/>
            <person name="Kautsar S.A."/>
            <person name="Yang D."/>
            <person name="Bader C.D."/>
            <person name="Teijaro C.N."/>
            <person name="Fluegel L."/>
            <person name="Davis C.M."/>
            <person name="Simpson J.R."/>
            <person name="Lauterbach L."/>
            <person name="Steele A.D."/>
            <person name="Gui C."/>
            <person name="Meng S."/>
            <person name="Li G."/>
            <person name="Viehrig K."/>
            <person name="Ye F."/>
            <person name="Su P."/>
            <person name="Kiefer A.F."/>
            <person name="Nichols A."/>
            <person name="Cepeda A.J."/>
            <person name="Yan W."/>
            <person name="Fan B."/>
            <person name="Jiang Y."/>
            <person name="Adhikari A."/>
            <person name="Zheng C.-J."/>
            <person name="Schuster L."/>
            <person name="Cowan T.M."/>
            <person name="Smanski M.J."/>
            <person name="Chevrette M.G."/>
            <person name="De Carvalho L.P.S."/>
            <person name="Shen B."/>
        </authorList>
    </citation>
    <scope>NUCLEOTIDE SEQUENCE [LARGE SCALE GENOMIC DNA]</scope>
    <source>
        <strain evidence="3 4">NPDC006337</strain>
    </source>
</reference>
<dbReference type="RefSeq" id="WP_359655065.1">
    <property type="nucleotide sequence ID" value="NZ_JBEXZP010000070.1"/>
</dbReference>
<comment type="similarity">
    <text evidence="1">Belongs to the universal stress protein A family.</text>
</comment>
<dbReference type="InterPro" id="IPR014729">
    <property type="entry name" value="Rossmann-like_a/b/a_fold"/>
</dbReference>
<dbReference type="CDD" id="cd23659">
    <property type="entry name" value="USP_At3g01520-like"/>
    <property type="match status" value="1"/>
</dbReference>
<organism evidence="3 4">
    <name type="scientific">Streptomyces lavendulocolor</name>
    <dbReference type="NCBI Taxonomy" id="67316"/>
    <lineage>
        <taxon>Bacteria</taxon>
        <taxon>Bacillati</taxon>
        <taxon>Actinomycetota</taxon>
        <taxon>Actinomycetes</taxon>
        <taxon>Kitasatosporales</taxon>
        <taxon>Streptomycetaceae</taxon>
        <taxon>Streptomyces</taxon>
    </lineage>
</organism>
<gene>
    <name evidence="3" type="ORF">ABZ508_01100</name>
</gene>
<dbReference type="InterPro" id="IPR006016">
    <property type="entry name" value="UspA"/>
</dbReference>
<comment type="caution">
    <text evidence="3">The sequence shown here is derived from an EMBL/GenBank/DDBJ whole genome shotgun (WGS) entry which is preliminary data.</text>
</comment>
<name>A0ABV2VXF7_9ACTN</name>
<dbReference type="PANTHER" id="PTHR46553:SF3">
    <property type="entry name" value="ADENINE NUCLEOTIDE ALPHA HYDROLASES-LIKE SUPERFAMILY PROTEIN"/>
    <property type="match status" value="1"/>
</dbReference>
<evidence type="ECO:0000259" key="2">
    <source>
        <dbReference type="Pfam" id="PF00582"/>
    </source>
</evidence>
<evidence type="ECO:0000313" key="3">
    <source>
        <dbReference type="EMBL" id="MEU0705970.1"/>
    </source>
</evidence>
<dbReference type="EMBL" id="JBEXZR010000001">
    <property type="protein sequence ID" value="MEU0705970.1"/>
    <property type="molecule type" value="Genomic_DNA"/>
</dbReference>
<dbReference type="Pfam" id="PF00582">
    <property type="entry name" value="Usp"/>
    <property type="match status" value="1"/>
</dbReference>
<protein>
    <submittedName>
        <fullName evidence="3">Universal stress protein</fullName>
    </submittedName>
</protein>
<accession>A0ABV2VXF7</accession>
<dbReference type="InterPro" id="IPR006015">
    <property type="entry name" value="Universal_stress_UspA"/>
</dbReference>
<dbReference type="PANTHER" id="PTHR46553">
    <property type="entry name" value="ADENINE NUCLEOTIDE ALPHA HYDROLASES-LIKE SUPERFAMILY PROTEIN"/>
    <property type="match status" value="1"/>
</dbReference>
<dbReference type="Gene3D" id="3.40.50.620">
    <property type="entry name" value="HUPs"/>
    <property type="match status" value="1"/>
</dbReference>
<keyword evidence="4" id="KW-1185">Reference proteome</keyword>
<dbReference type="SUPFAM" id="SSF52402">
    <property type="entry name" value="Adenine nucleotide alpha hydrolases-like"/>
    <property type="match status" value="1"/>
</dbReference>